<dbReference type="AlphaFoldDB" id="A0A2W7QK14"/>
<dbReference type="GO" id="GO:0032259">
    <property type="term" value="P:methylation"/>
    <property type="evidence" value="ECO:0007669"/>
    <property type="project" value="UniProtKB-KW"/>
</dbReference>
<keyword evidence="2" id="KW-0489">Methyltransferase</keyword>
<dbReference type="EMBL" id="QKZT01000018">
    <property type="protein sequence ID" value="PZX48703.1"/>
    <property type="molecule type" value="Genomic_DNA"/>
</dbReference>
<name>A0A2W7QK14_9BACT</name>
<keyword evidence="3" id="KW-1185">Reference proteome</keyword>
<gene>
    <name evidence="2" type="ORF">LV85_03518</name>
</gene>
<comment type="caution">
    <text evidence="2">The sequence shown here is derived from an EMBL/GenBank/DDBJ whole genome shotgun (WGS) entry which is preliminary data.</text>
</comment>
<proteinExistence type="predicted"/>
<dbReference type="CDD" id="cd02440">
    <property type="entry name" value="AdoMet_MTases"/>
    <property type="match status" value="1"/>
</dbReference>
<organism evidence="2 3">
    <name type="scientific">Algoriphagus chordae</name>
    <dbReference type="NCBI Taxonomy" id="237019"/>
    <lineage>
        <taxon>Bacteria</taxon>
        <taxon>Pseudomonadati</taxon>
        <taxon>Bacteroidota</taxon>
        <taxon>Cytophagia</taxon>
        <taxon>Cytophagales</taxon>
        <taxon>Cyclobacteriaceae</taxon>
        <taxon>Algoriphagus</taxon>
    </lineage>
</organism>
<dbReference type="Gene3D" id="3.40.50.150">
    <property type="entry name" value="Vaccinia Virus protein VP39"/>
    <property type="match status" value="1"/>
</dbReference>
<reference evidence="2 3" key="1">
    <citation type="submission" date="2018-06" db="EMBL/GenBank/DDBJ databases">
        <title>Genomic Encyclopedia of Archaeal and Bacterial Type Strains, Phase II (KMG-II): from individual species to whole genera.</title>
        <authorList>
            <person name="Goeker M."/>
        </authorList>
    </citation>
    <scope>NUCLEOTIDE SEQUENCE [LARGE SCALE GENOMIC DNA]</scope>
    <source>
        <strain evidence="2 3">DSM 19830</strain>
    </source>
</reference>
<protein>
    <submittedName>
        <fullName evidence="2">Methyltransferase family protein</fullName>
    </submittedName>
</protein>
<feature type="domain" description="Methyltransferase" evidence="1">
    <location>
        <begin position="44"/>
        <end position="113"/>
    </location>
</feature>
<dbReference type="Pfam" id="PF13847">
    <property type="entry name" value="Methyltransf_31"/>
    <property type="match status" value="1"/>
</dbReference>
<keyword evidence="2" id="KW-0808">Transferase</keyword>
<evidence type="ECO:0000313" key="3">
    <source>
        <dbReference type="Proteomes" id="UP000248882"/>
    </source>
</evidence>
<accession>A0A2W7QK14</accession>
<dbReference type="InterPro" id="IPR025714">
    <property type="entry name" value="Methyltranfer_dom"/>
</dbReference>
<dbReference type="InterPro" id="IPR029063">
    <property type="entry name" value="SAM-dependent_MTases_sf"/>
</dbReference>
<evidence type="ECO:0000259" key="1">
    <source>
        <dbReference type="Pfam" id="PF13847"/>
    </source>
</evidence>
<evidence type="ECO:0000313" key="2">
    <source>
        <dbReference type="EMBL" id="PZX48703.1"/>
    </source>
</evidence>
<dbReference type="GO" id="GO:0008168">
    <property type="term" value="F:methyltransferase activity"/>
    <property type="evidence" value="ECO:0007669"/>
    <property type="project" value="UniProtKB-KW"/>
</dbReference>
<sequence length="175" mass="19502">MDLKVIKDDDFDALYPIKMKKLSGTHWTPVDVAKKGMAFLNEKGQCSVLDVGSGAGKFCLIAAAISDSTVTGVEQRESLVQLSRKLAGKCKLQNLNFIHGDFVKLDFRDYDSFYFFNSLEENINLTDKLNKDSSVNLGSIIPILSRSVQSLKDCLQVPESLPTVAMPQRFLKITY</sequence>
<dbReference type="Proteomes" id="UP000248882">
    <property type="component" value="Unassembled WGS sequence"/>
</dbReference>
<dbReference type="SUPFAM" id="SSF53335">
    <property type="entry name" value="S-adenosyl-L-methionine-dependent methyltransferases"/>
    <property type="match status" value="1"/>
</dbReference>